<dbReference type="InterPro" id="IPR002110">
    <property type="entry name" value="Ankyrin_rpt"/>
</dbReference>
<dbReference type="OrthoDB" id="2122982at2759"/>
<protein>
    <submittedName>
        <fullName evidence="2">Uncharacterized protein</fullName>
    </submittedName>
</protein>
<dbReference type="PANTHER" id="PTHR24202">
    <property type="entry name" value="E3 UBIQUITIN-PROTEIN LIGASE MIB2"/>
    <property type="match status" value="1"/>
</dbReference>
<name>A0A482XC34_LAOST</name>
<accession>A0A482XC34</accession>
<dbReference type="Proteomes" id="UP000291343">
    <property type="component" value="Unassembled WGS sequence"/>
</dbReference>
<keyword evidence="1" id="KW-0040">ANK repeat</keyword>
<feature type="repeat" description="ANK" evidence="1">
    <location>
        <begin position="59"/>
        <end position="91"/>
    </location>
</feature>
<dbReference type="Pfam" id="PF12796">
    <property type="entry name" value="Ank_2"/>
    <property type="match status" value="2"/>
</dbReference>
<proteinExistence type="predicted"/>
<dbReference type="EMBL" id="QKKF02012779">
    <property type="protein sequence ID" value="RZF43243.1"/>
    <property type="molecule type" value="Genomic_DNA"/>
</dbReference>
<dbReference type="Gene3D" id="1.25.40.20">
    <property type="entry name" value="Ankyrin repeat-containing domain"/>
    <property type="match status" value="2"/>
</dbReference>
<dbReference type="InParanoid" id="A0A482XC34"/>
<dbReference type="SMR" id="A0A482XC34"/>
<dbReference type="GO" id="GO:0016567">
    <property type="term" value="P:protein ubiquitination"/>
    <property type="evidence" value="ECO:0007669"/>
    <property type="project" value="TreeGrafter"/>
</dbReference>
<evidence type="ECO:0000313" key="2">
    <source>
        <dbReference type="EMBL" id="RZF43243.1"/>
    </source>
</evidence>
<evidence type="ECO:0000313" key="3">
    <source>
        <dbReference type="Proteomes" id="UP000291343"/>
    </source>
</evidence>
<dbReference type="SMART" id="SM00248">
    <property type="entry name" value="ANK"/>
    <property type="match status" value="4"/>
</dbReference>
<gene>
    <name evidence="2" type="ORF">LSTR_LSTR016987</name>
</gene>
<dbReference type="PROSITE" id="PS50088">
    <property type="entry name" value="ANK_REPEAT"/>
    <property type="match status" value="2"/>
</dbReference>
<dbReference type="AlphaFoldDB" id="A0A482XC34"/>
<dbReference type="STRING" id="195883.A0A482XC34"/>
<comment type="caution">
    <text evidence="2">The sequence shown here is derived from an EMBL/GenBank/DDBJ whole genome shotgun (WGS) entry which is preliminary data.</text>
</comment>
<dbReference type="PRINTS" id="PR01415">
    <property type="entry name" value="ANKYRIN"/>
</dbReference>
<reference evidence="2 3" key="1">
    <citation type="journal article" date="2017" name="Gigascience">
        <title>Genome sequence of the small brown planthopper, Laodelphax striatellus.</title>
        <authorList>
            <person name="Zhu J."/>
            <person name="Jiang F."/>
            <person name="Wang X."/>
            <person name="Yang P."/>
            <person name="Bao Y."/>
            <person name="Zhao W."/>
            <person name="Wang W."/>
            <person name="Lu H."/>
            <person name="Wang Q."/>
            <person name="Cui N."/>
            <person name="Li J."/>
            <person name="Chen X."/>
            <person name="Luo L."/>
            <person name="Yu J."/>
            <person name="Kang L."/>
            <person name="Cui F."/>
        </authorList>
    </citation>
    <scope>NUCLEOTIDE SEQUENCE [LARGE SCALE GENOMIC DNA]</scope>
    <source>
        <strain evidence="2">Lst14</strain>
    </source>
</reference>
<dbReference type="InterPro" id="IPR036770">
    <property type="entry name" value="Ankyrin_rpt-contain_sf"/>
</dbReference>
<dbReference type="PROSITE" id="PS50297">
    <property type="entry name" value="ANK_REP_REGION"/>
    <property type="match status" value="2"/>
</dbReference>
<dbReference type="SUPFAM" id="SSF48403">
    <property type="entry name" value="Ankyrin repeat"/>
    <property type="match status" value="1"/>
</dbReference>
<dbReference type="GO" id="GO:0005737">
    <property type="term" value="C:cytoplasm"/>
    <property type="evidence" value="ECO:0007669"/>
    <property type="project" value="TreeGrafter"/>
</dbReference>
<feature type="repeat" description="ANK" evidence="1">
    <location>
        <begin position="92"/>
        <end position="124"/>
    </location>
</feature>
<evidence type="ECO:0000256" key="1">
    <source>
        <dbReference type="PROSITE-ProRule" id="PRU00023"/>
    </source>
</evidence>
<dbReference type="PANTHER" id="PTHR24202:SF4">
    <property type="entry name" value="E3 UBIQUITIN-PROTEIN LIGASE MIB2-RELATED"/>
    <property type="match status" value="1"/>
</dbReference>
<organism evidence="2 3">
    <name type="scientific">Laodelphax striatellus</name>
    <name type="common">Small brown planthopper</name>
    <name type="synonym">Delphax striatella</name>
    <dbReference type="NCBI Taxonomy" id="195883"/>
    <lineage>
        <taxon>Eukaryota</taxon>
        <taxon>Metazoa</taxon>
        <taxon>Ecdysozoa</taxon>
        <taxon>Arthropoda</taxon>
        <taxon>Hexapoda</taxon>
        <taxon>Insecta</taxon>
        <taxon>Pterygota</taxon>
        <taxon>Neoptera</taxon>
        <taxon>Paraneoptera</taxon>
        <taxon>Hemiptera</taxon>
        <taxon>Auchenorrhyncha</taxon>
        <taxon>Fulgoroidea</taxon>
        <taxon>Delphacidae</taxon>
        <taxon>Criomorphinae</taxon>
        <taxon>Laodelphax</taxon>
    </lineage>
</organism>
<sequence>MGGRSPQGGAGGEAPCRDEVDVRQRCNKTCLMVACHQGHMDIVCLLLLAPRHMELEDSDGDRALHYATFGSQPEIIELLLNRGADINQVNKQLCSALHIAANKQHVACTRVLLKYSANVNIQDSYGDTPLHDAIGKDNLSEIIELLCSVASIDFSLYNKRGFNVLHQASIKGNNL</sequence>
<keyword evidence="3" id="KW-1185">Reference proteome</keyword>